<accession>A0A398CRN0</accession>
<evidence type="ECO:0000259" key="7">
    <source>
        <dbReference type="Pfam" id="PF25973"/>
    </source>
</evidence>
<dbReference type="GO" id="GO:0022857">
    <property type="term" value="F:transmembrane transporter activity"/>
    <property type="evidence" value="ECO:0007669"/>
    <property type="project" value="InterPro"/>
</dbReference>
<dbReference type="SUPFAM" id="SSF111369">
    <property type="entry name" value="HlyD-like secretion proteins"/>
    <property type="match status" value="1"/>
</dbReference>
<feature type="compositionally biased region" description="Low complexity" evidence="5">
    <location>
        <begin position="554"/>
        <end position="565"/>
    </location>
</feature>
<feature type="compositionally biased region" description="Polar residues" evidence="5">
    <location>
        <begin position="386"/>
        <end position="397"/>
    </location>
</feature>
<evidence type="ECO:0000313" key="9">
    <source>
        <dbReference type="EMBL" id="RIE04820.1"/>
    </source>
</evidence>
<feature type="region of interest" description="Disordered" evidence="5">
    <location>
        <begin position="444"/>
        <end position="470"/>
    </location>
</feature>
<dbReference type="InterPro" id="IPR050465">
    <property type="entry name" value="UPF0194_transport"/>
</dbReference>
<feature type="transmembrane region" description="Helical" evidence="6">
    <location>
        <begin position="33"/>
        <end position="54"/>
    </location>
</feature>
<comment type="subcellular location">
    <subcellularLocation>
        <location evidence="1">Cell envelope</location>
    </subcellularLocation>
</comment>
<protein>
    <submittedName>
        <fullName evidence="9">Efflux RND transporter periplasmic adaptor subunit</fullName>
    </submittedName>
</protein>
<evidence type="ECO:0000256" key="6">
    <source>
        <dbReference type="SAM" id="Phobius"/>
    </source>
</evidence>
<keyword evidence="6" id="KW-1133">Transmembrane helix</keyword>
<evidence type="ECO:0000313" key="10">
    <source>
        <dbReference type="Proteomes" id="UP000266340"/>
    </source>
</evidence>
<feature type="compositionally biased region" description="Gly residues" evidence="5">
    <location>
        <begin position="407"/>
        <end position="429"/>
    </location>
</feature>
<reference evidence="9 10" key="1">
    <citation type="submission" date="2018-09" db="EMBL/GenBank/DDBJ databases">
        <title>Cohnella cavernae sp. nov., isolated from a karst cave.</title>
        <authorList>
            <person name="Zhu H."/>
        </authorList>
    </citation>
    <scope>NUCLEOTIDE SEQUENCE [LARGE SCALE GENOMIC DNA]</scope>
    <source>
        <strain evidence="9 10">K2E09-144</strain>
    </source>
</reference>
<dbReference type="Pfam" id="PF25973">
    <property type="entry name" value="BSH_CzcB"/>
    <property type="match status" value="1"/>
</dbReference>
<comment type="similarity">
    <text evidence="2">Belongs to the membrane fusion protein (MFP) (TC 8.A.1) family.</text>
</comment>
<keyword evidence="10" id="KW-1185">Reference proteome</keyword>
<organism evidence="9 10">
    <name type="scientific">Cohnella faecalis</name>
    <dbReference type="NCBI Taxonomy" id="2315694"/>
    <lineage>
        <taxon>Bacteria</taxon>
        <taxon>Bacillati</taxon>
        <taxon>Bacillota</taxon>
        <taxon>Bacilli</taxon>
        <taxon>Bacillales</taxon>
        <taxon>Paenibacillaceae</taxon>
        <taxon>Cohnella</taxon>
    </lineage>
</organism>
<gene>
    <name evidence="9" type="ORF">D3H35_04960</name>
</gene>
<comment type="caution">
    <text evidence="9">The sequence shown here is derived from an EMBL/GenBank/DDBJ whole genome shotgun (WGS) entry which is preliminary data.</text>
</comment>
<dbReference type="Gene3D" id="2.40.30.170">
    <property type="match status" value="1"/>
</dbReference>
<feature type="compositionally biased region" description="Gly residues" evidence="5">
    <location>
        <begin position="336"/>
        <end position="352"/>
    </location>
</feature>
<evidence type="ECO:0000256" key="1">
    <source>
        <dbReference type="ARBA" id="ARBA00004196"/>
    </source>
</evidence>
<evidence type="ECO:0000256" key="4">
    <source>
        <dbReference type="SAM" id="Coils"/>
    </source>
</evidence>
<dbReference type="OrthoDB" id="2023301at2"/>
<feature type="compositionally biased region" description="Gly residues" evidence="5">
    <location>
        <begin position="522"/>
        <end position="553"/>
    </location>
</feature>
<evidence type="ECO:0000256" key="2">
    <source>
        <dbReference type="ARBA" id="ARBA00009477"/>
    </source>
</evidence>
<dbReference type="GO" id="GO:0030313">
    <property type="term" value="C:cell envelope"/>
    <property type="evidence" value="ECO:0007669"/>
    <property type="project" value="UniProtKB-SubCell"/>
</dbReference>
<evidence type="ECO:0000256" key="3">
    <source>
        <dbReference type="ARBA" id="ARBA00023054"/>
    </source>
</evidence>
<dbReference type="AlphaFoldDB" id="A0A398CRN0"/>
<dbReference type="Gene3D" id="2.40.50.100">
    <property type="match status" value="1"/>
</dbReference>
<feature type="region of interest" description="Disordered" evidence="5">
    <location>
        <begin position="513"/>
        <end position="573"/>
    </location>
</feature>
<dbReference type="InterPro" id="IPR058647">
    <property type="entry name" value="BSH_CzcB-like"/>
</dbReference>
<dbReference type="Gene3D" id="2.40.420.20">
    <property type="match status" value="1"/>
</dbReference>
<keyword evidence="6" id="KW-0472">Membrane</keyword>
<dbReference type="InterPro" id="IPR058636">
    <property type="entry name" value="Beta-barrel_YknX"/>
</dbReference>
<dbReference type="PANTHER" id="PTHR32347">
    <property type="entry name" value="EFFLUX SYSTEM COMPONENT YKNX-RELATED"/>
    <property type="match status" value="1"/>
</dbReference>
<feature type="domain" description="YknX-like beta-barrel" evidence="8">
    <location>
        <begin position="234"/>
        <end position="302"/>
    </location>
</feature>
<dbReference type="NCBIfam" id="TIGR01730">
    <property type="entry name" value="RND_mfp"/>
    <property type="match status" value="1"/>
</dbReference>
<dbReference type="PANTHER" id="PTHR32347:SF14">
    <property type="entry name" value="EFFLUX SYSTEM COMPONENT YKNX-RELATED"/>
    <property type="match status" value="1"/>
</dbReference>
<dbReference type="InterPro" id="IPR006143">
    <property type="entry name" value="RND_pump_MFP"/>
</dbReference>
<dbReference type="RefSeq" id="WP_119148020.1">
    <property type="nucleotide sequence ID" value="NZ_JBHSOV010000005.1"/>
</dbReference>
<feature type="domain" description="CzcB-like barrel-sandwich hybrid" evidence="7">
    <location>
        <begin position="101"/>
        <end position="224"/>
    </location>
</feature>
<dbReference type="EMBL" id="QXJM01000023">
    <property type="protein sequence ID" value="RIE04820.1"/>
    <property type="molecule type" value="Genomic_DNA"/>
</dbReference>
<name>A0A398CRN0_9BACL</name>
<keyword evidence="3 4" id="KW-0175">Coiled coil</keyword>
<feature type="coiled-coil region" evidence="4">
    <location>
        <begin position="138"/>
        <end position="188"/>
    </location>
</feature>
<feature type="region of interest" description="Disordered" evidence="5">
    <location>
        <begin position="334"/>
        <end position="432"/>
    </location>
</feature>
<evidence type="ECO:0000259" key="8">
    <source>
        <dbReference type="Pfam" id="PF25990"/>
    </source>
</evidence>
<dbReference type="Pfam" id="PF25990">
    <property type="entry name" value="Beta-barrel_YknX"/>
    <property type="match status" value="1"/>
</dbReference>
<keyword evidence="6" id="KW-0812">Transmembrane</keyword>
<dbReference type="Proteomes" id="UP000266340">
    <property type="component" value="Unassembled WGS sequence"/>
</dbReference>
<proteinExistence type="inferred from homology"/>
<feature type="compositionally biased region" description="Low complexity" evidence="5">
    <location>
        <begin position="353"/>
        <end position="385"/>
    </location>
</feature>
<dbReference type="GO" id="GO:0016020">
    <property type="term" value="C:membrane"/>
    <property type="evidence" value="ECO:0007669"/>
    <property type="project" value="InterPro"/>
</dbReference>
<evidence type="ECO:0000256" key="5">
    <source>
        <dbReference type="SAM" id="MobiDB-lite"/>
    </source>
</evidence>
<sequence>MTLCNIIANEITVESGARGMKEGRGASVRWKKWTLIGLSVIVVGGGATGGWIYWKKDDKPLAAGYSTTVVRKGTLEVKVSGTGTIEPANRQSIKASSGNSTIKSVLHKEGDTVKKGDVLATFEQTDVSSQVKSKQLELKSKKLDLTDLQTKYKTAEDDDSRASIALSIQKQQLNIEMAEADIESLQEDNSIDPIVAPIDGQLTGFDLTAGDALGQNTDLGEVVDYTNLQMVVGVDELDISTIKKGQKAQISVEAISEKTYEGEVVAIADEGTASNGVSSFDVTISVSEPVNLKAGMSAEANILTESKENALYLPIEAVQSLQGQYYVMVPASGSSQGTGTGPSGGQGAGQGAANGANGQAGQTGQTGQAGQSGQGTQAAQSGQGAKTDNQTGTAPQNGQTGQAAPSGGAGQSGQAGGAGGQGGPGGGFGNMTDEERQAMREQFQNMSDEDRQSMRSQFSGGRGAGAGVAATTTGVTATSRVNVEIGIKNEDSIEIVSGLTEGQQVVLPTVTSSSSSQQNQGFPGGGFGVGGITGGAIGGGGMPGGGFQGGQGGQRQTTTTTRQSSGGTGGGSR</sequence>